<evidence type="ECO:0000313" key="1">
    <source>
        <dbReference type="EMBL" id="PKR80971.1"/>
    </source>
</evidence>
<organism evidence="1 2">
    <name type="scientific">Brumimicrobium salinarum</name>
    <dbReference type="NCBI Taxonomy" id="2058658"/>
    <lineage>
        <taxon>Bacteria</taxon>
        <taxon>Pseudomonadati</taxon>
        <taxon>Bacteroidota</taxon>
        <taxon>Flavobacteriia</taxon>
        <taxon>Flavobacteriales</taxon>
        <taxon>Crocinitomicaceae</taxon>
        <taxon>Brumimicrobium</taxon>
    </lineage>
</organism>
<gene>
    <name evidence="1" type="ORF">CW751_07340</name>
</gene>
<proteinExistence type="predicted"/>
<name>A0A2I0R314_9FLAO</name>
<dbReference type="Proteomes" id="UP000236654">
    <property type="component" value="Unassembled WGS sequence"/>
</dbReference>
<dbReference type="EMBL" id="PJNI01000007">
    <property type="protein sequence ID" value="PKR80971.1"/>
    <property type="molecule type" value="Genomic_DNA"/>
</dbReference>
<reference evidence="1 2" key="1">
    <citation type="submission" date="2017-12" db="EMBL/GenBank/DDBJ databases">
        <title>The draft genome sequence of Brumimicrobium saltpan LHR20.</title>
        <authorList>
            <person name="Do Z.-J."/>
            <person name="Luo H.-R."/>
        </authorList>
    </citation>
    <scope>NUCLEOTIDE SEQUENCE [LARGE SCALE GENOMIC DNA]</scope>
    <source>
        <strain evidence="1 2">LHR20</strain>
    </source>
</reference>
<sequence length="145" mass="16836">MVGQDQFIEGVKVSRSELKKKITTNDLSYEGCKTTYFQYRDQVQIRGVEVATFLRENYILYFDGTYADHKVSIAFYDKPEDDPQRIMLYEIQNISGKIKKVSMHEITEFYEAYGGNPEMLRSIYIDYIIKKGKPNRGAVSLALGY</sequence>
<keyword evidence="2" id="KW-1185">Reference proteome</keyword>
<accession>A0A2I0R314</accession>
<protein>
    <submittedName>
        <fullName evidence="1">Uncharacterized protein</fullName>
    </submittedName>
</protein>
<dbReference type="AlphaFoldDB" id="A0A2I0R314"/>
<evidence type="ECO:0000313" key="2">
    <source>
        <dbReference type="Proteomes" id="UP000236654"/>
    </source>
</evidence>
<comment type="caution">
    <text evidence="1">The sequence shown here is derived from an EMBL/GenBank/DDBJ whole genome shotgun (WGS) entry which is preliminary data.</text>
</comment>